<comment type="caution">
    <text evidence="1">The sequence shown here is derived from an EMBL/GenBank/DDBJ whole genome shotgun (WGS) entry which is preliminary data.</text>
</comment>
<dbReference type="OrthoDB" id="5370359at2759"/>
<dbReference type="GeneID" id="6014060"/>
<dbReference type="eggNOG" id="ENOG502S8R6">
    <property type="taxonomic scope" value="Eukaryota"/>
</dbReference>
<dbReference type="Proteomes" id="UP000001861">
    <property type="component" value="Unassembled WGS sequence"/>
</dbReference>
<name>A8NYR9_COPC7</name>
<dbReference type="AlphaFoldDB" id="A8NYR9"/>
<evidence type="ECO:0000313" key="2">
    <source>
        <dbReference type="Proteomes" id="UP000001861"/>
    </source>
</evidence>
<proteinExistence type="predicted"/>
<evidence type="ECO:0000313" key="1">
    <source>
        <dbReference type="EMBL" id="EAU84420.1"/>
    </source>
</evidence>
<dbReference type="KEGG" id="cci:CC1G_01416"/>
<dbReference type="InParanoid" id="A8NYR9"/>
<gene>
    <name evidence="1" type="ORF">CC1G_01416</name>
</gene>
<dbReference type="VEuPathDB" id="FungiDB:CC1G_01416"/>
<dbReference type="RefSeq" id="XP_001837504.1">
    <property type="nucleotide sequence ID" value="XM_001837452.1"/>
</dbReference>
<dbReference type="EMBL" id="AACS02000005">
    <property type="protein sequence ID" value="EAU84420.1"/>
    <property type="molecule type" value="Genomic_DNA"/>
</dbReference>
<protein>
    <submittedName>
        <fullName evidence="1">Uncharacterized protein</fullName>
    </submittedName>
</protein>
<sequence>MPPKRKAEESAAAASKKLKLVEEGASKVEAILKDASTFEVPEGDDEVRKEMLQLAQYARMLEDELAALKPKFKSAEDLAKEVDKLASVICSGIKKQMSWKPSCKTGSAKWVYDGLCNDPLVFGMLFKQGGPPKFKAKKFSADEFHNCVGSFHGSVRYDYLYLRSDVNVRWIGDGTFKLSGSYGV</sequence>
<reference evidence="1 2" key="1">
    <citation type="journal article" date="2010" name="Proc. Natl. Acad. Sci. U.S.A.">
        <title>Insights into evolution of multicellular fungi from the assembled chromosomes of the mushroom Coprinopsis cinerea (Coprinus cinereus).</title>
        <authorList>
            <person name="Stajich J.E."/>
            <person name="Wilke S.K."/>
            <person name="Ahren D."/>
            <person name="Au C.H."/>
            <person name="Birren B.W."/>
            <person name="Borodovsky M."/>
            <person name="Burns C."/>
            <person name="Canback B."/>
            <person name="Casselton L.A."/>
            <person name="Cheng C.K."/>
            <person name="Deng J."/>
            <person name="Dietrich F.S."/>
            <person name="Fargo D.C."/>
            <person name="Farman M.L."/>
            <person name="Gathman A.C."/>
            <person name="Goldberg J."/>
            <person name="Guigo R."/>
            <person name="Hoegger P.J."/>
            <person name="Hooker J.B."/>
            <person name="Huggins A."/>
            <person name="James T.Y."/>
            <person name="Kamada T."/>
            <person name="Kilaru S."/>
            <person name="Kodira C."/>
            <person name="Kues U."/>
            <person name="Kupfer D."/>
            <person name="Kwan H.S."/>
            <person name="Lomsadze A."/>
            <person name="Li W."/>
            <person name="Lilly W.W."/>
            <person name="Ma L.J."/>
            <person name="Mackey A.J."/>
            <person name="Manning G."/>
            <person name="Martin F."/>
            <person name="Muraguchi H."/>
            <person name="Natvig D.O."/>
            <person name="Palmerini H."/>
            <person name="Ramesh M.A."/>
            <person name="Rehmeyer C.J."/>
            <person name="Roe B.A."/>
            <person name="Shenoy N."/>
            <person name="Stanke M."/>
            <person name="Ter-Hovhannisyan V."/>
            <person name="Tunlid A."/>
            <person name="Velagapudi R."/>
            <person name="Vision T.J."/>
            <person name="Zeng Q."/>
            <person name="Zolan M.E."/>
            <person name="Pukkila P.J."/>
        </authorList>
    </citation>
    <scope>NUCLEOTIDE SEQUENCE [LARGE SCALE GENOMIC DNA]</scope>
    <source>
        <strain evidence="2">Okayama-7 / 130 / ATCC MYA-4618 / FGSC 9003</strain>
    </source>
</reference>
<organism evidence="1 2">
    <name type="scientific">Coprinopsis cinerea (strain Okayama-7 / 130 / ATCC MYA-4618 / FGSC 9003)</name>
    <name type="common">Inky cap fungus</name>
    <name type="synonym">Hormographiella aspergillata</name>
    <dbReference type="NCBI Taxonomy" id="240176"/>
    <lineage>
        <taxon>Eukaryota</taxon>
        <taxon>Fungi</taxon>
        <taxon>Dikarya</taxon>
        <taxon>Basidiomycota</taxon>
        <taxon>Agaricomycotina</taxon>
        <taxon>Agaricomycetes</taxon>
        <taxon>Agaricomycetidae</taxon>
        <taxon>Agaricales</taxon>
        <taxon>Agaricineae</taxon>
        <taxon>Psathyrellaceae</taxon>
        <taxon>Coprinopsis</taxon>
    </lineage>
</organism>
<dbReference type="OMA" id="IKKQMTW"/>
<keyword evidence="2" id="KW-1185">Reference proteome</keyword>
<accession>A8NYR9</accession>